<keyword evidence="9" id="KW-0786">Thiamine pyrophosphate</keyword>
<evidence type="ECO:0000313" key="13">
    <source>
        <dbReference type="Proteomes" id="UP000095743"/>
    </source>
</evidence>
<dbReference type="GO" id="GO:0030976">
    <property type="term" value="F:thiamine pyrophosphate binding"/>
    <property type="evidence" value="ECO:0007669"/>
    <property type="project" value="InterPro"/>
</dbReference>
<dbReference type="GO" id="GO:0045333">
    <property type="term" value="P:cellular respiration"/>
    <property type="evidence" value="ECO:0007669"/>
    <property type="project" value="UniProtKB-ARBA"/>
</dbReference>
<evidence type="ECO:0000256" key="5">
    <source>
        <dbReference type="ARBA" id="ARBA00022842"/>
    </source>
</evidence>
<evidence type="ECO:0000256" key="9">
    <source>
        <dbReference type="ARBA" id="ARBA00023052"/>
    </source>
</evidence>
<feature type="domain" description="Pyruvate ferredoxin oxidoreductase beta subunit C-terminal" evidence="11">
    <location>
        <begin position="199"/>
        <end position="260"/>
    </location>
</feature>
<keyword evidence="6" id="KW-0560">Oxidoreductase</keyword>
<keyword evidence="5" id="KW-0460">Magnesium</keyword>
<dbReference type="InterPro" id="IPR011896">
    <property type="entry name" value="OFOB"/>
</dbReference>
<keyword evidence="13" id="KW-1185">Reference proteome</keyword>
<dbReference type="GO" id="GO:0051536">
    <property type="term" value="F:iron-sulfur cluster binding"/>
    <property type="evidence" value="ECO:0007669"/>
    <property type="project" value="UniProtKB-KW"/>
</dbReference>
<evidence type="ECO:0000256" key="4">
    <source>
        <dbReference type="ARBA" id="ARBA00022723"/>
    </source>
</evidence>
<dbReference type="KEGG" id="gfe:Gferi_09100"/>
<dbReference type="InterPro" id="IPR011766">
    <property type="entry name" value="TPP_enzyme_TPP-bd"/>
</dbReference>
<dbReference type="GO" id="GO:0046872">
    <property type="term" value="F:metal ion binding"/>
    <property type="evidence" value="ECO:0007669"/>
    <property type="project" value="UniProtKB-KW"/>
</dbReference>
<evidence type="ECO:0000256" key="8">
    <source>
        <dbReference type="ARBA" id="ARBA00023014"/>
    </source>
</evidence>
<protein>
    <submittedName>
        <fullName evidence="12">2-oxoacid ferredoxin oxidoreductase</fullName>
    </submittedName>
</protein>
<dbReference type="NCBIfam" id="TIGR02177">
    <property type="entry name" value="PorB_KorB"/>
    <property type="match status" value="1"/>
</dbReference>
<dbReference type="InterPro" id="IPR032686">
    <property type="entry name" value="PFO_beta_C"/>
</dbReference>
<evidence type="ECO:0000313" key="12">
    <source>
        <dbReference type="EMBL" id="AOT69725.1"/>
    </source>
</evidence>
<evidence type="ECO:0000259" key="10">
    <source>
        <dbReference type="Pfam" id="PF02775"/>
    </source>
</evidence>
<reference evidence="12 13" key="1">
    <citation type="submission" date="2016-09" db="EMBL/GenBank/DDBJ databases">
        <title>Genomic analysis reveals versatility of anaerobic energy metabolism of Geosporobacter ferrireducens IRF9 of phylum Firmicutes.</title>
        <authorList>
            <person name="Kim S.-J."/>
        </authorList>
    </citation>
    <scope>NUCLEOTIDE SEQUENCE [LARGE SCALE GENOMIC DNA]</scope>
    <source>
        <strain evidence="12 13">IRF9</strain>
    </source>
</reference>
<dbReference type="STRING" id="1424294.Gferi_09100"/>
<evidence type="ECO:0000256" key="2">
    <source>
        <dbReference type="ARBA" id="ARBA00001964"/>
    </source>
</evidence>
<evidence type="ECO:0000256" key="1">
    <source>
        <dbReference type="ARBA" id="ARBA00001946"/>
    </source>
</evidence>
<dbReference type="Gene3D" id="3.40.50.970">
    <property type="match status" value="1"/>
</dbReference>
<keyword evidence="4" id="KW-0479">Metal-binding</keyword>
<gene>
    <name evidence="12" type="ORF">Gferi_09100</name>
</gene>
<keyword evidence="7" id="KW-0408">Iron</keyword>
<feature type="domain" description="Thiamine pyrophosphate enzyme TPP-binding" evidence="10">
    <location>
        <begin position="48"/>
        <end position="195"/>
    </location>
</feature>
<sequence>MPNAMDYSNNSTPTWCPGCGDFSVLRSIQTAAAHLAIAPHQMAVISGIGCSGRISGYLNVYGFHSIHGRALPVAQGIKLVNPELTVIAAGGDGDGFAIGTAHTVHAIRRNIDMTYVVMNNQIYGLTKGHTSPLSTTGFVTKSTPYGSIEAPIKPGMIALASGATFVAQGFSAYQEQLVEILTRAILHKGFSFVNVFSPCVTFNKTNTYQWFREHLVNLDEMNSHDPHDFQSAINRYISTDGLFTGILYENDDPDYYSKLPGERGTSVVHQDLDISNQFDTLMQDFI</sequence>
<organism evidence="12 13">
    <name type="scientific">Geosporobacter ferrireducens</name>
    <dbReference type="NCBI Taxonomy" id="1424294"/>
    <lineage>
        <taxon>Bacteria</taxon>
        <taxon>Bacillati</taxon>
        <taxon>Bacillota</taxon>
        <taxon>Clostridia</taxon>
        <taxon>Peptostreptococcales</taxon>
        <taxon>Thermotaleaceae</taxon>
        <taxon>Geosporobacter</taxon>
    </lineage>
</organism>
<comment type="cofactor">
    <cofactor evidence="1">
        <name>Mg(2+)</name>
        <dbReference type="ChEBI" id="CHEBI:18420"/>
    </cofactor>
</comment>
<dbReference type="PANTHER" id="PTHR48084">
    <property type="entry name" value="2-OXOGLUTARATE OXIDOREDUCTASE SUBUNIT KORB-RELATED"/>
    <property type="match status" value="1"/>
</dbReference>
<name>A0A1D8GFT3_9FIRM</name>
<dbReference type="PANTHER" id="PTHR48084:SF4">
    <property type="entry name" value="2-OXOGLUTARATE OXIDOREDUCTASE SUBUNIT KORB"/>
    <property type="match status" value="1"/>
</dbReference>
<evidence type="ECO:0000256" key="3">
    <source>
        <dbReference type="ARBA" id="ARBA00001966"/>
    </source>
</evidence>
<evidence type="ECO:0000256" key="7">
    <source>
        <dbReference type="ARBA" id="ARBA00023004"/>
    </source>
</evidence>
<dbReference type="RefSeq" id="WP_069975733.1">
    <property type="nucleotide sequence ID" value="NZ_CP017269.1"/>
</dbReference>
<dbReference type="EMBL" id="CP017269">
    <property type="protein sequence ID" value="AOT69725.1"/>
    <property type="molecule type" value="Genomic_DNA"/>
</dbReference>
<dbReference type="Pfam" id="PF02775">
    <property type="entry name" value="TPP_enzyme_C"/>
    <property type="match status" value="1"/>
</dbReference>
<dbReference type="OrthoDB" id="9775140at2"/>
<dbReference type="CDD" id="cd03375">
    <property type="entry name" value="TPP_OGFOR"/>
    <property type="match status" value="1"/>
</dbReference>
<proteinExistence type="predicted"/>
<dbReference type="Pfam" id="PF12367">
    <property type="entry name" value="PFO_beta_C"/>
    <property type="match status" value="1"/>
</dbReference>
<dbReference type="SUPFAM" id="SSF52518">
    <property type="entry name" value="Thiamin diphosphate-binding fold (THDP-binding)"/>
    <property type="match status" value="1"/>
</dbReference>
<comment type="cofactor">
    <cofactor evidence="3">
        <name>[4Fe-4S] cluster</name>
        <dbReference type="ChEBI" id="CHEBI:49883"/>
    </cofactor>
</comment>
<comment type="cofactor">
    <cofactor evidence="2">
        <name>thiamine diphosphate</name>
        <dbReference type="ChEBI" id="CHEBI:58937"/>
    </cofactor>
</comment>
<dbReference type="InterPro" id="IPR051457">
    <property type="entry name" value="2-oxoacid:Fd_oxidoreductase"/>
</dbReference>
<evidence type="ECO:0000259" key="11">
    <source>
        <dbReference type="Pfam" id="PF12367"/>
    </source>
</evidence>
<dbReference type="GO" id="GO:0016625">
    <property type="term" value="F:oxidoreductase activity, acting on the aldehyde or oxo group of donors, iron-sulfur protein as acceptor"/>
    <property type="evidence" value="ECO:0007669"/>
    <property type="project" value="UniProtKB-ARBA"/>
</dbReference>
<dbReference type="AlphaFoldDB" id="A0A1D8GFT3"/>
<dbReference type="InterPro" id="IPR029061">
    <property type="entry name" value="THDP-binding"/>
</dbReference>
<dbReference type="Proteomes" id="UP000095743">
    <property type="component" value="Chromosome"/>
</dbReference>
<keyword evidence="8" id="KW-0411">Iron-sulfur</keyword>
<accession>A0A1D8GFT3</accession>
<evidence type="ECO:0000256" key="6">
    <source>
        <dbReference type="ARBA" id="ARBA00023002"/>
    </source>
</evidence>